<proteinExistence type="predicted"/>
<evidence type="ECO:0000313" key="1">
    <source>
        <dbReference type="EMBL" id="KAI8561612.1"/>
    </source>
</evidence>
<evidence type="ECO:0000313" key="2">
    <source>
        <dbReference type="Proteomes" id="UP001062846"/>
    </source>
</evidence>
<dbReference type="Proteomes" id="UP001062846">
    <property type="component" value="Chromosome 4"/>
</dbReference>
<organism evidence="1 2">
    <name type="scientific">Rhododendron molle</name>
    <name type="common">Chinese azalea</name>
    <name type="synonym">Azalea mollis</name>
    <dbReference type="NCBI Taxonomy" id="49168"/>
    <lineage>
        <taxon>Eukaryota</taxon>
        <taxon>Viridiplantae</taxon>
        <taxon>Streptophyta</taxon>
        <taxon>Embryophyta</taxon>
        <taxon>Tracheophyta</taxon>
        <taxon>Spermatophyta</taxon>
        <taxon>Magnoliopsida</taxon>
        <taxon>eudicotyledons</taxon>
        <taxon>Gunneridae</taxon>
        <taxon>Pentapetalae</taxon>
        <taxon>asterids</taxon>
        <taxon>Ericales</taxon>
        <taxon>Ericaceae</taxon>
        <taxon>Ericoideae</taxon>
        <taxon>Rhodoreae</taxon>
        <taxon>Rhododendron</taxon>
    </lineage>
</organism>
<reference evidence="1" key="1">
    <citation type="submission" date="2022-02" db="EMBL/GenBank/DDBJ databases">
        <title>Plant Genome Project.</title>
        <authorList>
            <person name="Zhang R.-G."/>
        </authorList>
    </citation>
    <scope>NUCLEOTIDE SEQUENCE</scope>
    <source>
        <strain evidence="1">AT1</strain>
    </source>
</reference>
<gene>
    <name evidence="1" type="ORF">RHMOL_Rhmol04G0353900</name>
</gene>
<accession>A0ACC0PA60</accession>
<comment type="caution">
    <text evidence="1">The sequence shown here is derived from an EMBL/GenBank/DDBJ whole genome shotgun (WGS) entry which is preliminary data.</text>
</comment>
<sequence>MILREFADAVVAEAKLEFLNLNKRKLLTSFPTLLPQELVLLLIFVLRLQFFPLMLKLIAWDGEKQVLHVILIILFWHLARVDYGGGNVTEYYDLNQIGMLLALMDEVYTGSTIGDEGPDLESEDSNTMALADPLFLELLQDENDGLAERHLTSPAMAVALQVDVSTPPL</sequence>
<keyword evidence="2" id="KW-1185">Reference proteome</keyword>
<name>A0ACC0PA60_RHOML</name>
<dbReference type="EMBL" id="CM046391">
    <property type="protein sequence ID" value="KAI8561612.1"/>
    <property type="molecule type" value="Genomic_DNA"/>
</dbReference>
<protein>
    <submittedName>
        <fullName evidence="1">Uncharacterized protein</fullName>
    </submittedName>
</protein>